<sequence precursor="true">MLRKSMRIAVLVLIAGSASSPSRAETKTIARCGEGFLEEVNGYRVLHVKGTPYQMGYQQGALLKDDIRENVRFLFEEKGKEMKVELAGLKLLDPKKVIAGIAARQKKLIPERFFEEMRGVADGAGMDVQDIVTANFIPELFHCSGFAISGSATKDGTLYHGRILDYGCDWRLQDHAVLTIAEPEGRIPFVNVTYAGFVGSVTGMNALKVSIGEMGGKGLGHWDGVPMAFLMRMVLEEANTLDQAIAVFRDHPRTCEYYFVIADGKTGQGVGMEASWNAFHVVKMGEGNEKLPAAVKDAVLLSAGDRYKELVRRVQAGHGTFDAESARHLMDRPVAMKSNLHSVLFETTTGRMWVANATKEGQPAAEQPYHAFDFPGLLKHRADPSTPALPAPPSSAPPQASPRRAAQAGTPAAAVR</sequence>
<proteinExistence type="predicted"/>
<dbReference type="GO" id="GO:0016740">
    <property type="term" value="F:transferase activity"/>
    <property type="evidence" value="ECO:0007669"/>
    <property type="project" value="UniProtKB-KW"/>
</dbReference>
<organism evidence="4 5">
    <name type="scientific">Aquisphaera giovannonii</name>
    <dbReference type="NCBI Taxonomy" id="406548"/>
    <lineage>
        <taxon>Bacteria</taxon>
        <taxon>Pseudomonadati</taxon>
        <taxon>Planctomycetota</taxon>
        <taxon>Planctomycetia</taxon>
        <taxon>Isosphaerales</taxon>
        <taxon>Isosphaeraceae</taxon>
        <taxon>Aquisphaera</taxon>
    </lineage>
</organism>
<evidence type="ECO:0000256" key="2">
    <source>
        <dbReference type="SAM" id="SignalP"/>
    </source>
</evidence>
<feature type="compositionally biased region" description="Low complexity" evidence="1">
    <location>
        <begin position="401"/>
        <end position="416"/>
    </location>
</feature>
<feature type="region of interest" description="Disordered" evidence="1">
    <location>
        <begin position="375"/>
        <end position="416"/>
    </location>
</feature>
<dbReference type="Proteomes" id="UP000324233">
    <property type="component" value="Chromosome"/>
</dbReference>
<name>A0A5B9WEY5_9BACT</name>
<feature type="chain" id="PRO_5022668440" evidence="2">
    <location>
        <begin position="25"/>
        <end position="416"/>
    </location>
</feature>
<keyword evidence="5" id="KW-1185">Reference proteome</keyword>
<dbReference type="PANTHER" id="PTHR35190">
    <property type="entry name" value="PROTEIN DCD1B"/>
    <property type="match status" value="1"/>
</dbReference>
<feature type="domain" description="Peptidase C45 hydrolase" evidence="3">
    <location>
        <begin position="178"/>
        <end position="265"/>
    </location>
</feature>
<feature type="signal peptide" evidence="2">
    <location>
        <begin position="1"/>
        <end position="24"/>
    </location>
</feature>
<feature type="compositionally biased region" description="Pro residues" evidence="1">
    <location>
        <begin position="387"/>
        <end position="400"/>
    </location>
</feature>
<dbReference type="NCBIfam" id="NF040521">
    <property type="entry name" value="C45_proenzyme"/>
    <property type="match status" value="1"/>
</dbReference>
<evidence type="ECO:0000313" key="5">
    <source>
        <dbReference type="Proteomes" id="UP000324233"/>
    </source>
</evidence>
<evidence type="ECO:0000313" key="4">
    <source>
        <dbReference type="EMBL" id="QEH38511.1"/>
    </source>
</evidence>
<dbReference type="EMBL" id="CP042997">
    <property type="protein sequence ID" value="QEH38511.1"/>
    <property type="molecule type" value="Genomic_DNA"/>
</dbReference>
<protein>
    <submittedName>
        <fullName evidence="4">Acyl-coenzyme A:6-aminopenicillanic acid acyl-transferase</fullName>
    </submittedName>
</protein>
<dbReference type="InterPro" id="IPR047803">
    <property type="entry name" value="DCD1A/B-like"/>
</dbReference>
<gene>
    <name evidence="4" type="ORF">OJF2_71140</name>
</gene>
<dbReference type="KEGG" id="agv:OJF2_71140"/>
<dbReference type="InterPro" id="IPR005079">
    <property type="entry name" value="Peptidase_C45_hydrolase"/>
</dbReference>
<dbReference type="AlphaFoldDB" id="A0A5B9WEY5"/>
<evidence type="ECO:0000256" key="1">
    <source>
        <dbReference type="SAM" id="MobiDB-lite"/>
    </source>
</evidence>
<accession>A0A5B9WEY5</accession>
<dbReference type="Gene3D" id="1.10.10.2120">
    <property type="match status" value="1"/>
</dbReference>
<reference evidence="4 5" key="1">
    <citation type="submission" date="2019-08" db="EMBL/GenBank/DDBJ databases">
        <title>Deep-cultivation of Planctomycetes and their phenomic and genomic characterization uncovers novel biology.</title>
        <authorList>
            <person name="Wiegand S."/>
            <person name="Jogler M."/>
            <person name="Boedeker C."/>
            <person name="Pinto D."/>
            <person name="Vollmers J."/>
            <person name="Rivas-Marin E."/>
            <person name="Kohn T."/>
            <person name="Peeters S.H."/>
            <person name="Heuer A."/>
            <person name="Rast P."/>
            <person name="Oberbeckmann S."/>
            <person name="Bunk B."/>
            <person name="Jeske O."/>
            <person name="Meyerdierks A."/>
            <person name="Storesund J.E."/>
            <person name="Kallscheuer N."/>
            <person name="Luecker S."/>
            <person name="Lage O.M."/>
            <person name="Pohl T."/>
            <person name="Merkel B.J."/>
            <person name="Hornburger P."/>
            <person name="Mueller R.-W."/>
            <person name="Bruemmer F."/>
            <person name="Labrenz M."/>
            <person name="Spormann A.M."/>
            <person name="Op den Camp H."/>
            <person name="Overmann J."/>
            <person name="Amann R."/>
            <person name="Jetten M.S.M."/>
            <person name="Mascher T."/>
            <person name="Medema M.H."/>
            <person name="Devos D.P."/>
            <person name="Kaster A.-K."/>
            <person name="Ovreas L."/>
            <person name="Rohde M."/>
            <person name="Galperin M.Y."/>
            <person name="Jogler C."/>
        </authorList>
    </citation>
    <scope>NUCLEOTIDE SEQUENCE [LARGE SCALE GENOMIC DNA]</scope>
    <source>
        <strain evidence="4 5">OJF2</strain>
    </source>
</reference>
<dbReference type="RefSeq" id="WP_148597949.1">
    <property type="nucleotide sequence ID" value="NZ_CP042997.1"/>
</dbReference>
<evidence type="ECO:0000259" key="3">
    <source>
        <dbReference type="Pfam" id="PF03417"/>
    </source>
</evidence>
<dbReference type="Pfam" id="PF03417">
    <property type="entry name" value="AAT"/>
    <property type="match status" value="1"/>
</dbReference>
<keyword evidence="4" id="KW-0808">Transferase</keyword>
<dbReference type="InterPro" id="IPR047794">
    <property type="entry name" value="C45_proenzyme-like"/>
</dbReference>
<dbReference type="Gene3D" id="3.60.60.10">
    <property type="entry name" value="Penicillin V Acylase, Chain A"/>
    <property type="match status" value="1"/>
</dbReference>
<dbReference type="PANTHER" id="PTHR35190:SF2">
    <property type="entry name" value="PROTEIN DCD1B"/>
    <property type="match status" value="1"/>
</dbReference>
<dbReference type="OrthoDB" id="264208at2"/>
<keyword evidence="2" id="KW-0732">Signal</keyword>